<feature type="region of interest" description="Disordered" evidence="1">
    <location>
        <begin position="80"/>
        <end position="112"/>
    </location>
</feature>
<dbReference type="Proteomes" id="UP000036403">
    <property type="component" value="Unassembled WGS sequence"/>
</dbReference>
<sequence>MTRIKNDRLFAAKMSNRQDVLAAINELLDDPDYWGEVLPPPPKAEQPPPAPAPLPQPRPPKVGTIIQRSDHVTRRKMAMLMTVPPPPPSRRARRTTATEPTAGASTSTAEQQPQLLLPAGPLPPPPIRVQIEPGVVVDVPHFCVHVARKYKARTPQGRWVLRFSRTGQLRYHRKIN</sequence>
<feature type="compositionally biased region" description="Low complexity" evidence="1">
    <location>
        <begin position="95"/>
        <end position="104"/>
    </location>
</feature>
<gene>
    <name evidence="2" type="ORF">RF55_23315</name>
</gene>
<reference evidence="2 3" key="1">
    <citation type="submission" date="2015-04" db="EMBL/GenBank/DDBJ databases">
        <title>Lasius niger genome sequencing.</title>
        <authorList>
            <person name="Konorov E.A."/>
            <person name="Nikitin M.A."/>
            <person name="Kirill M.V."/>
            <person name="Chang P."/>
        </authorList>
    </citation>
    <scope>NUCLEOTIDE SEQUENCE [LARGE SCALE GENOMIC DNA]</scope>
    <source>
        <tissue evidence="2">Whole</tissue>
    </source>
</reference>
<dbReference type="OrthoDB" id="7555402at2759"/>
<dbReference type="GO" id="GO:0016787">
    <property type="term" value="F:hydrolase activity"/>
    <property type="evidence" value="ECO:0007669"/>
    <property type="project" value="UniProtKB-KW"/>
</dbReference>
<accession>A0A0J7MP05</accession>
<evidence type="ECO:0000313" key="3">
    <source>
        <dbReference type="Proteomes" id="UP000036403"/>
    </source>
</evidence>
<evidence type="ECO:0000313" key="2">
    <source>
        <dbReference type="EMBL" id="KMQ82335.1"/>
    </source>
</evidence>
<feature type="compositionally biased region" description="Pro residues" evidence="1">
    <location>
        <begin position="38"/>
        <end position="60"/>
    </location>
</feature>
<keyword evidence="2" id="KW-0378">Hydrolase</keyword>
<proteinExistence type="predicted"/>
<feature type="region of interest" description="Disordered" evidence="1">
    <location>
        <begin position="31"/>
        <end position="63"/>
    </location>
</feature>
<name>A0A0J7MP05_LASNI</name>
<dbReference type="EMBL" id="LBMM01026226">
    <property type="protein sequence ID" value="KMQ82335.1"/>
    <property type="molecule type" value="Genomic_DNA"/>
</dbReference>
<organism evidence="2 3">
    <name type="scientific">Lasius niger</name>
    <name type="common">Black garden ant</name>
    <dbReference type="NCBI Taxonomy" id="67767"/>
    <lineage>
        <taxon>Eukaryota</taxon>
        <taxon>Metazoa</taxon>
        <taxon>Ecdysozoa</taxon>
        <taxon>Arthropoda</taxon>
        <taxon>Hexapoda</taxon>
        <taxon>Insecta</taxon>
        <taxon>Pterygota</taxon>
        <taxon>Neoptera</taxon>
        <taxon>Endopterygota</taxon>
        <taxon>Hymenoptera</taxon>
        <taxon>Apocrita</taxon>
        <taxon>Aculeata</taxon>
        <taxon>Formicoidea</taxon>
        <taxon>Formicidae</taxon>
        <taxon>Formicinae</taxon>
        <taxon>Lasius</taxon>
        <taxon>Lasius</taxon>
    </lineage>
</organism>
<evidence type="ECO:0000256" key="1">
    <source>
        <dbReference type="SAM" id="MobiDB-lite"/>
    </source>
</evidence>
<dbReference type="AlphaFoldDB" id="A0A0J7MP05"/>
<dbReference type="PaxDb" id="67767-A0A0J7MP05"/>
<keyword evidence="3" id="KW-1185">Reference proteome</keyword>
<comment type="caution">
    <text evidence="2">The sequence shown here is derived from an EMBL/GenBank/DDBJ whole genome shotgun (WGS) entry which is preliminary data.</text>
</comment>
<protein>
    <submittedName>
        <fullName evidence="2">Ubiquitin carboxyl-terminal hydrolase</fullName>
    </submittedName>
</protein>